<proteinExistence type="predicted"/>
<dbReference type="Pfam" id="PF13439">
    <property type="entry name" value="Glyco_transf_4"/>
    <property type="match status" value="1"/>
</dbReference>
<dbReference type="GO" id="GO:0016757">
    <property type="term" value="F:glycosyltransferase activity"/>
    <property type="evidence" value="ECO:0007669"/>
    <property type="project" value="UniProtKB-ARBA"/>
</dbReference>
<comment type="caution">
    <text evidence="2">The sequence shown here is derived from an EMBL/GenBank/DDBJ whole genome shotgun (WGS) entry which is preliminary data.</text>
</comment>
<reference evidence="2 3" key="1">
    <citation type="submission" date="2019-07" db="EMBL/GenBank/DDBJ databases">
        <authorList>
            <person name="Kim J."/>
        </authorList>
    </citation>
    <scope>NUCLEOTIDE SEQUENCE [LARGE SCALE GENOMIC DNA]</scope>
    <source>
        <strain evidence="3">dk17</strain>
    </source>
</reference>
<feature type="domain" description="Glycosyltransferase subfamily 4-like N-terminal" evidence="1">
    <location>
        <begin position="51"/>
        <end position="178"/>
    </location>
</feature>
<sequence>MKLLSYQPFSLYANGGGNRILRRLYQGHEDKVISLVVDQSGAGPGKGKVPETIILATPVIQSWARWHVRTFITWLRFKVFRSATIQKIQAAAQQFDHDVLHVVDHSPFSAALCSSAAACAKPLWVSFHDHFNTTQGSYKNSFTLWTRASRRLVISEELGLEYQRLFGKQSFELITDGVKDQEINLAAPANNDVKLIYFAGLLHIAYMPLFAVLADALDALTANGYKFKLILRGTQNLAFLSARSFEVDYRPTTLDNNQLKTELDASDMLYLPIKFSNPDFYLYSLSTKMVGYLGAPGSILYHGPADSAACNLLSKNQAAVCSTSLDKQKVAEDILHLITNGQVVSANAKKLAAERFDMDRIQKRFWQE</sequence>
<evidence type="ECO:0000313" key="3">
    <source>
        <dbReference type="Proteomes" id="UP000320042"/>
    </source>
</evidence>
<protein>
    <submittedName>
        <fullName evidence="2">Glycosyltransferase family 4 protein</fullName>
    </submittedName>
</protein>
<keyword evidence="3" id="KW-1185">Reference proteome</keyword>
<dbReference type="AlphaFoldDB" id="A0A563U8C8"/>
<evidence type="ECO:0000259" key="1">
    <source>
        <dbReference type="Pfam" id="PF13439"/>
    </source>
</evidence>
<dbReference type="SUPFAM" id="SSF53756">
    <property type="entry name" value="UDP-Glycosyltransferase/glycogen phosphorylase"/>
    <property type="match status" value="1"/>
</dbReference>
<name>A0A563U8C8_9SPHI</name>
<dbReference type="InterPro" id="IPR028098">
    <property type="entry name" value="Glyco_trans_4-like_N"/>
</dbReference>
<evidence type="ECO:0000313" key="2">
    <source>
        <dbReference type="EMBL" id="TWR27573.1"/>
    </source>
</evidence>
<gene>
    <name evidence="2" type="ORF">FPZ43_13970</name>
</gene>
<organism evidence="2 3">
    <name type="scientific">Mucilaginibacter pallidiroseus</name>
    <dbReference type="NCBI Taxonomy" id="2599295"/>
    <lineage>
        <taxon>Bacteria</taxon>
        <taxon>Pseudomonadati</taxon>
        <taxon>Bacteroidota</taxon>
        <taxon>Sphingobacteriia</taxon>
        <taxon>Sphingobacteriales</taxon>
        <taxon>Sphingobacteriaceae</taxon>
        <taxon>Mucilaginibacter</taxon>
    </lineage>
</organism>
<keyword evidence="2" id="KW-0808">Transferase</keyword>
<accession>A0A563U8C8</accession>
<dbReference type="OrthoDB" id="787006at2"/>
<dbReference type="EMBL" id="VOEJ01000006">
    <property type="protein sequence ID" value="TWR27573.1"/>
    <property type="molecule type" value="Genomic_DNA"/>
</dbReference>
<dbReference type="RefSeq" id="WP_146382539.1">
    <property type="nucleotide sequence ID" value="NZ_VOEJ01000006.1"/>
</dbReference>
<dbReference type="Gene3D" id="3.40.50.2000">
    <property type="entry name" value="Glycogen Phosphorylase B"/>
    <property type="match status" value="1"/>
</dbReference>
<dbReference type="Proteomes" id="UP000320042">
    <property type="component" value="Unassembled WGS sequence"/>
</dbReference>